<dbReference type="OrthoDB" id="191995at2759"/>
<accession>A0A060SII8</accession>
<evidence type="ECO:0000256" key="3">
    <source>
        <dbReference type="ARBA" id="ARBA00023128"/>
    </source>
</evidence>
<feature type="region of interest" description="Disordered" evidence="5">
    <location>
        <begin position="283"/>
        <end position="313"/>
    </location>
</feature>
<dbReference type="SUPFAM" id="SSF103025">
    <property type="entry name" value="Folate-binding domain"/>
    <property type="match status" value="1"/>
</dbReference>
<dbReference type="InterPro" id="IPR045179">
    <property type="entry name" value="YgfZ/GcvT"/>
</dbReference>
<dbReference type="GO" id="GO:0005759">
    <property type="term" value="C:mitochondrial matrix"/>
    <property type="evidence" value="ECO:0007669"/>
    <property type="project" value="TreeGrafter"/>
</dbReference>
<comment type="similarity">
    <text evidence="4">Belongs to the GcvT family. CAF17/IBA57 subfamily.</text>
</comment>
<dbReference type="NCBIfam" id="TIGR03317">
    <property type="entry name" value="ygfZ_signature"/>
    <property type="match status" value="1"/>
</dbReference>
<dbReference type="GO" id="GO:0016226">
    <property type="term" value="P:iron-sulfur cluster assembly"/>
    <property type="evidence" value="ECO:0007669"/>
    <property type="project" value="TreeGrafter"/>
</dbReference>
<dbReference type="Gene3D" id="3.30.1360.120">
    <property type="entry name" value="Probable tRNA modification gtpase trme, domain 1"/>
    <property type="match status" value="1"/>
</dbReference>
<name>A0A060SII8_PYCCI</name>
<evidence type="ECO:0000259" key="6">
    <source>
        <dbReference type="Pfam" id="PF25455"/>
    </source>
</evidence>
<dbReference type="OMA" id="NMLVAND"/>
<dbReference type="HOGENOM" id="CLU_007884_7_0_1"/>
<organism evidence="7 8">
    <name type="scientific">Pycnoporus cinnabarinus</name>
    <name type="common">Cinnabar-red polypore</name>
    <name type="synonym">Trametes cinnabarina</name>
    <dbReference type="NCBI Taxonomy" id="5643"/>
    <lineage>
        <taxon>Eukaryota</taxon>
        <taxon>Fungi</taxon>
        <taxon>Dikarya</taxon>
        <taxon>Basidiomycota</taxon>
        <taxon>Agaricomycotina</taxon>
        <taxon>Agaricomycetes</taxon>
        <taxon>Polyporales</taxon>
        <taxon>Polyporaceae</taxon>
        <taxon>Trametes</taxon>
    </lineage>
</organism>
<reference evidence="7" key="1">
    <citation type="submission" date="2014-01" db="EMBL/GenBank/DDBJ databases">
        <title>The genome of the white-rot fungus Pycnoporus cinnabarinus: a basidiomycete model with a versatile arsenal for lignocellulosic biomass breakdown.</title>
        <authorList>
            <person name="Levasseur A."/>
            <person name="Lomascolo A."/>
            <person name="Ruiz-Duenas F.J."/>
            <person name="Uzan E."/>
            <person name="Piumi F."/>
            <person name="Kues U."/>
            <person name="Ram A.F.J."/>
            <person name="Murat C."/>
            <person name="Haon M."/>
            <person name="Benoit I."/>
            <person name="Arfi Y."/>
            <person name="Chevret D."/>
            <person name="Drula E."/>
            <person name="Kwon M.J."/>
            <person name="Gouret P."/>
            <person name="Lesage-Meessen L."/>
            <person name="Lombard V."/>
            <person name="Mariette J."/>
            <person name="Noirot C."/>
            <person name="Park J."/>
            <person name="Patyshakuliyeva A."/>
            <person name="Wieneger R.A.B."/>
            <person name="Wosten H.A.B."/>
            <person name="Martin F."/>
            <person name="Coutinho P.M."/>
            <person name="de Vries R."/>
            <person name="Martinez A.T."/>
            <person name="Klopp C."/>
            <person name="Pontarotti P."/>
            <person name="Henrissat B."/>
            <person name="Record E."/>
        </authorList>
    </citation>
    <scope>NUCLEOTIDE SEQUENCE [LARGE SCALE GENOMIC DNA]</scope>
    <source>
        <strain evidence="7">BRFM137</strain>
    </source>
</reference>
<feature type="domain" description="CAF17 C-terminal" evidence="6">
    <location>
        <begin position="256"/>
        <end position="362"/>
    </location>
</feature>
<dbReference type="InterPro" id="IPR027266">
    <property type="entry name" value="TrmE/GcvT-like"/>
</dbReference>
<feature type="region of interest" description="Disordered" evidence="5">
    <location>
        <begin position="342"/>
        <end position="369"/>
    </location>
</feature>
<feature type="compositionally biased region" description="Polar residues" evidence="5">
    <location>
        <begin position="284"/>
        <end position="300"/>
    </location>
</feature>
<dbReference type="Proteomes" id="UP000029665">
    <property type="component" value="Unassembled WGS sequence"/>
</dbReference>
<keyword evidence="8" id="KW-1185">Reference proteome</keyword>
<dbReference type="InterPro" id="IPR017703">
    <property type="entry name" value="YgfZ/GCV_T_CS"/>
</dbReference>
<dbReference type="InterPro" id="IPR057460">
    <property type="entry name" value="CAF17_C"/>
</dbReference>
<evidence type="ECO:0000256" key="1">
    <source>
        <dbReference type="ARBA" id="ARBA00004173"/>
    </source>
</evidence>
<dbReference type="STRING" id="5643.A0A060SII8"/>
<comment type="caution">
    <text evidence="7">The sequence shown here is derived from an EMBL/GenBank/DDBJ whole genome shotgun (WGS) entry which is preliminary data.</text>
</comment>
<dbReference type="PANTHER" id="PTHR22602">
    <property type="entry name" value="TRANSFERASE CAF17, MITOCHONDRIAL-RELATED"/>
    <property type="match status" value="1"/>
</dbReference>
<keyword evidence="3" id="KW-0496">Mitochondrion</keyword>
<evidence type="ECO:0000256" key="5">
    <source>
        <dbReference type="SAM" id="MobiDB-lite"/>
    </source>
</evidence>
<proteinExistence type="inferred from homology"/>
<dbReference type="Pfam" id="PF25455">
    <property type="entry name" value="Beta-barrel_CAF17_C"/>
    <property type="match status" value="1"/>
</dbReference>
<sequence>MPLPPVLRTLLRTTPTVAPVPHRAVLSITGSQAAEFLNGLTAASVPGHPRSHFYSAFLHAQGRVLHDIFIYAHTTPSGRSGYLIEYDARPSEAPPMIPMLKRYILRSKVKLQDVTEEYDVWAAWGSENDKSWETERRWDFARSGVIEPIWDKDGEWPWGSAPGVIRDRRAVGMGHRLLVHKGDRPQEASTHDVAPSEEYLLHRILLGVAEGVEDIPPMQAFPMDSNMDVMGGLDFRKGCYVGQELTVRTYHTGQLRKRILPIALHEPDQSIATMDKALEDMPSLSPQSEIRPQAVQSGDESATRPRARGTGKLLSSTRGVGLALLRLEQVEAVEQGRARFSLTSGDGKEWGATPYWPDWWPQKPEESPE</sequence>
<evidence type="ECO:0000256" key="4">
    <source>
        <dbReference type="ARBA" id="ARBA00093447"/>
    </source>
</evidence>
<protein>
    <recommendedName>
        <fullName evidence="6">CAF17 C-terminal domain-containing protein</fullName>
    </recommendedName>
</protein>
<evidence type="ECO:0000313" key="7">
    <source>
        <dbReference type="EMBL" id="CDO74011.1"/>
    </source>
</evidence>
<dbReference type="AlphaFoldDB" id="A0A060SII8"/>
<dbReference type="EMBL" id="CCBP010000125">
    <property type="protein sequence ID" value="CDO74011.1"/>
    <property type="molecule type" value="Genomic_DNA"/>
</dbReference>
<comment type="subcellular location">
    <subcellularLocation>
        <location evidence="1">Mitochondrion</location>
    </subcellularLocation>
</comment>
<evidence type="ECO:0000256" key="2">
    <source>
        <dbReference type="ARBA" id="ARBA00022946"/>
    </source>
</evidence>
<gene>
    <name evidence="7" type="ORF">BN946_scf185043.g60</name>
</gene>
<dbReference type="PANTHER" id="PTHR22602:SF0">
    <property type="entry name" value="TRANSFERASE CAF17, MITOCHONDRIAL-RELATED"/>
    <property type="match status" value="1"/>
</dbReference>
<evidence type="ECO:0000313" key="8">
    <source>
        <dbReference type="Proteomes" id="UP000029665"/>
    </source>
</evidence>
<keyword evidence="2" id="KW-0809">Transit peptide</keyword>